<dbReference type="Pfam" id="PF09527">
    <property type="entry name" value="ATPase_gene1"/>
    <property type="match status" value="1"/>
</dbReference>
<name>A0ABT0WHC9_9BACI</name>
<keyword evidence="1" id="KW-1133">Transmembrane helix</keyword>
<feature type="transmembrane region" description="Helical" evidence="1">
    <location>
        <begin position="47"/>
        <end position="68"/>
    </location>
</feature>
<protein>
    <submittedName>
        <fullName evidence="2">AtpZ/AtpI family protein</fullName>
    </submittedName>
</protein>
<comment type="caution">
    <text evidence="2">The sequence shown here is derived from an EMBL/GenBank/DDBJ whole genome shotgun (WGS) entry which is preliminary data.</text>
</comment>
<reference evidence="2 3" key="1">
    <citation type="submission" date="2022-06" db="EMBL/GenBank/DDBJ databases">
        <authorList>
            <person name="Jeon C.O."/>
        </authorList>
    </citation>
    <scope>NUCLEOTIDE SEQUENCE [LARGE SCALE GENOMIC DNA]</scope>
    <source>
        <strain evidence="2 3">KCTC 13943</strain>
    </source>
</reference>
<keyword evidence="1" id="KW-0472">Membrane</keyword>
<sequence>MNQQKNNRNPFQAMALMSAIVSQLVGSILIGIFAGRWLDHKWGTEPIFLIIGLLIGLAAGTYSMLVSIRHFHSGD</sequence>
<evidence type="ECO:0000313" key="3">
    <source>
        <dbReference type="Proteomes" id="UP001523262"/>
    </source>
</evidence>
<evidence type="ECO:0000313" key="2">
    <source>
        <dbReference type="EMBL" id="MCM2535728.1"/>
    </source>
</evidence>
<keyword evidence="3" id="KW-1185">Reference proteome</keyword>
<feature type="transmembrane region" description="Helical" evidence="1">
    <location>
        <begin position="12"/>
        <end position="35"/>
    </location>
</feature>
<organism evidence="2 3">
    <name type="scientific">Neobacillus pocheonensis</name>
    <dbReference type="NCBI Taxonomy" id="363869"/>
    <lineage>
        <taxon>Bacteria</taxon>
        <taxon>Bacillati</taxon>
        <taxon>Bacillota</taxon>
        <taxon>Bacilli</taxon>
        <taxon>Bacillales</taxon>
        <taxon>Bacillaceae</taxon>
        <taxon>Neobacillus</taxon>
    </lineage>
</organism>
<gene>
    <name evidence="2" type="ORF">NDK43_29940</name>
</gene>
<evidence type="ECO:0000256" key="1">
    <source>
        <dbReference type="SAM" id="Phobius"/>
    </source>
</evidence>
<keyword evidence="1" id="KW-0812">Transmembrane</keyword>
<accession>A0ABT0WHC9</accession>
<dbReference type="Proteomes" id="UP001523262">
    <property type="component" value="Unassembled WGS sequence"/>
</dbReference>
<dbReference type="InterPro" id="IPR032820">
    <property type="entry name" value="ATPase_put"/>
</dbReference>
<proteinExistence type="predicted"/>
<dbReference type="EMBL" id="JAMQCR010000003">
    <property type="protein sequence ID" value="MCM2535728.1"/>
    <property type="molecule type" value="Genomic_DNA"/>
</dbReference>